<dbReference type="Gene3D" id="1.10.1740.10">
    <property type="match status" value="1"/>
</dbReference>
<evidence type="ECO:0000256" key="2">
    <source>
        <dbReference type="ARBA" id="ARBA00023082"/>
    </source>
</evidence>
<dbReference type="Pfam" id="PF04542">
    <property type="entry name" value="Sigma70_r2"/>
    <property type="match status" value="1"/>
</dbReference>
<accession>A0A2V3A690</accession>
<dbReference type="Gene3D" id="1.10.10.10">
    <property type="entry name" value="Winged helix-like DNA-binding domain superfamily/Winged helix DNA-binding domain"/>
    <property type="match status" value="1"/>
</dbReference>
<dbReference type="InterPro" id="IPR007627">
    <property type="entry name" value="RNA_pol_sigma70_r2"/>
</dbReference>
<keyword evidence="4" id="KW-0804">Transcription</keyword>
<dbReference type="InterPro" id="IPR013325">
    <property type="entry name" value="RNA_pol_sigma_r2"/>
</dbReference>
<dbReference type="AlphaFoldDB" id="A0A2V3A690"/>
<name>A0A2V3A690_9BACI</name>
<evidence type="ECO:0000259" key="5">
    <source>
        <dbReference type="Pfam" id="PF04542"/>
    </source>
</evidence>
<evidence type="ECO:0000256" key="4">
    <source>
        <dbReference type="ARBA" id="ARBA00023163"/>
    </source>
</evidence>
<proteinExistence type="predicted"/>
<dbReference type="SUPFAM" id="SSF88659">
    <property type="entry name" value="Sigma3 and sigma4 domains of RNA polymerase sigma factors"/>
    <property type="match status" value="1"/>
</dbReference>
<evidence type="ECO:0000313" key="7">
    <source>
        <dbReference type="Proteomes" id="UP000247150"/>
    </source>
</evidence>
<keyword evidence="6" id="KW-0240">DNA-directed RNA polymerase</keyword>
<reference evidence="6 7" key="1">
    <citation type="submission" date="2018-05" db="EMBL/GenBank/DDBJ databases">
        <title>Freshwater and sediment microbial communities from various areas in North America, analyzing microbe dynamics in response to fracking.</title>
        <authorList>
            <person name="Lamendella R."/>
        </authorList>
    </citation>
    <scope>NUCLEOTIDE SEQUENCE [LARGE SCALE GENOMIC DNA]</scope>
    <source>
        <strain evidence="6 7">15_TX</strain>
    </source>
</reference>
<dbReference type="GO" id="GO:0003677">
    <property type="term" value="F:DNA binding"/>
    <property type="evidence" value="ECO:0007669"/>
    <property type="project" value="UniProtKB-KW"/>
</dbReference>
<dbReference type="Proteomes" id="UP000247150">
    <property type="component" value="Unassembled WGS sequence"/>
</dbReference>
<keyword evidence="2" id="KW-0731">Sigma factor</keyword>
<evidence type="ECO:0000256" key="3">
    <source>
        <dbReference type="ARBA" id="ARBA00023125"/>
    </source>
</evidence>
<comment type="caution">
    <text evidence="6">The sequence shown here is derived from an EMBL/GenBank/DDBJ whole genome shotgun (WGS) entry which is preliminary data.</text>
</comment>
<dbReference type="GO" id="GO:0006352">
    <property type="term" value="P:DNA-templated transcription initiation"/>
    <property type="evidence" value="ECO:0007669"/>
    <property type="project" value="InterPro"/>
</dbReference>
<organism evidence="6 7">
    <name type="scientific">Cytobacillus oceanisediminis</name>
    <dbReference type="NCBI Taxonomy" id="665099"/>
    <lineage>
        <taxon>Bacteria</taxon>
        <taxon>Bacillati</taxon>
        <taxon>Bacillota</taxon>
        <taxon>Bacilli</taxon>
        <taxon>Bacillales</taxon>
        <taxon>Bacillaceae</taxon>
        <taxon>Cytobacillus</taxon>
    </lineage>
</organism>
<protein>
    <submittedName>
        <fullName evidence="6">DNA-directed RNA polymerase</fullName>
    </submittedName>
</protein>
<dbReference type="InterPro" id="IPR036388">
    <property type="entry name" value="WH-like_DNA-bd_sf"/>
</dbReference>
<dbReference type="PANTHER" id="PTHR30385:SF7">
    <property type="entry name" value="RNA POLYMERASE SIGMA FACTOR FLIA"/>
    <property type="match status" value="1"/>
</dbReference>
<keyword evidence="1" id="KW-0805">Transcription regulation</keyword>
<evidence type="ECO:0000256" key="1">
    <source>
        <dbReference type="ARBA" id="ARBA00023015"/>
    </source>
</evidence>
<dbReference type="GO" id="GO:0016987">
    <property type="term" value="F:sigma factor activity"/>
    <property type="evidence" value="ECO:0007669"/>
    <property type="project" value="UniProtKB-KW"/>
</dbReference>
<feature type="domain" description="RNA polymerase sigma-70 region 2" evidence="5">
    <location>
        <begin position="9"/>
        <end position="73"/>
    </location>
</feature>
<dbReference type="EMBL" id="QGTW01000002">
    <property type="protein sequence ID" value="PWW31390.1"/>
    <property type="molecule type" value="Genomic_DNA"/>
</dbReference>
<dbReference type="NCBIfam" id="TIGR02937">
    <property type="entry name" value="sigma70-ECF"/>
    <property type="match status" value="1"/>
</dbReference>
<sequence>MESFEQVAAQYEPMVYQIIRTLNIYKNQEEFFQLGLIRLWEIWEKYDPQKGNFLTFAYTNIRMKMMDELKKSKLQEDRSLVPDEEFWTLIECPTTKQPLDEKLILSYCEELTNNQTIWVTSTFLYDLSTNEIAEQHQVTVSAVKAWKKGALTRLKSVLQQEPLQ</sequence>
<dbReference type="GO" id="GO:0000428">
    <property type="term" value="C:DNA-directed RNA polymerase complex"/>
    <property type="evidence" value="ECO:0007669"/>
    <property type="project" value="UniProtKB-KW"/>
</dbReference>
<dbReference type="InterPro" id="IPR013324">
    <property type="entry name" value="RNA_pol_sigma_r3/r4-like"/>
</dbReference>
<dbReference type="OrthoDB" id="9783788at2"/>
<dbReference type="RefSeq" id="WP_110063922.1">
    <property type="nucleotide sequence ID" value="NZ_QGTW01000002.1"/>
</dbReference>
<dbReference type="PANTHER" id="PTHR30385">
    <property type="entry name" value="SIGMA FACTOR F FLAGELLAR"/>
    <property type="match status" value="1"/>
</dbReference>
<gene>
    <name evidence="6" type="ORF">DFO73_102387</name>
</gene>
<evidence type="ECO:0000313" key="6">
    <source>
        <dbReference type="EMBL" id="PWW31390.1"/>
    </source>
</evidence>
<dbReference type="InterPro" id="IPR014284">
    <property type="entry name" value="RNA_pol_sigma-70_dom"/>
</dbReference>
<dbReference type="SUPFAM" id="SSF88946">
    <property type="entry name" value="Sigma2 domain of RNA polymerase sigma factors"/>
    <property type="match status" value="1"/>
</dbReference>
<keyword evidence="3" id="KW-0238">DNA-binding</keyword>